<dbReference type="EC" id="3.2.1.51" evidence="3"/>
<keyword evidence="5" id="KW-0378">Hydrolase</keyword>
<evidence type="ECO:0000313" key="10">
    <source>
        <dbReference type="Proteomes" id="UP001354989"/>
    </source>
</evidence>
<evidence type="ECO:0000256" key="3">
    <source>
        <dbReference type="ARBA" id="ARBA00012662"/>
    </source>
</evidence>
<comment type="function">
    <text evidence="1">Alpha-L-fucosidase is responsible for hydrolyzing the alpha-1,6-linked fucose joined to the reducing-end N-acetylglucosamine of the carbohydrate moieties of glycoproteins.</text>
</comment>
<proteinExistence type="inferred from homology"/>
<dbReference type="RefSeq" id="WP_338398778.1">
    <property type="nucleotide sequence ID" value="NZ_AP025294.1"/>
</dbReference>
<evidence type="ECO:0000256" key="6">
    <source>
        <dbReference type="ARBA" id="ARBA00023295"/>
    </source>
</evidence>
<evidence type="ECO:0000256" key="1">
    <source>
        <dbReference type="ARBA" id="ARBA00004071"/>
    </source>
</evidence>
<dbReference type="InterPro" id="IPR016286">
    <property type="entry name" value="FUC_metazoa-typ"/>
</dbReference>
<keyword evidence="9" id="KW-0614">Plasmid</keyword>
<protein>
    <recommendedName>
        <fullName evidence="3">alpha-L-fucosidase</fullName>
        <ecNumber evidence="3">3.2.1.51</ecNumber>
    </recommendedName>
</protein>
<organism evidence="9 10">
    <name type="scientific">Persicobacter psychrovividus</name>
    <dbReference type="NCBI Taxonomy" id="387638"/>
    <lineage>
        <taxon>Bacteria</taxon>
        <taxon>Pseudomonadati</taxon>
        <taxon>Bacteroidota</taxon>
        <taxon>Cytophagia</taxon>
        <taxon>Cytophagales</taxon>
        <taxon>Persicobacteraceae</taxon>
        <taxon>Persicobacter</taxon>
    </lineage>
</organism>
<geneLocation type="plasmid" evidence="9 10">
    <name>pPP2</name>
</geneLocation>
<evidence type="ECO:0000256" key="5">
    <source>
        <dbReference type="ARBA" id="ARBA00022801"/>
    </source>
</evidence>
<keyword evidence="10" id="KW-1185">Reference proteome</keyword>
<dbReference type="EMBL" id="AP025294">
    <property type="protein sequence ID" value="BDD01187.1"/>
    <property type="molecule type" value="Genomic_DNA"/>
</dbReference>
<dbReference type="Proteomes" id="UP001354989">
    <property type="component" value="Plasmid pPP2"/>
</dbReference>
<reference evidence="9 10" key="1">
    <citation type="submission" date="2021-12" db="EMBL/GenBank/DDBJ databases">
        <title>Genome sequencing of bacteria with rrn-lacking chromosome and rrn-plasmid.</title>
        <authorList>
            <person name="Anda M."/>
            <person name="Iwasaki W."/>
        </authorList>
    </citation>
    <scope>NUCLEOTIDE SEQUENCE [LARGE SCALE GENOMIC DNA]</scope>
    <source>
        <strain evidence="9 10">NBRC 101262</strain>
        <plasmid evidence="9 10">pPP2</plasmid>
    </source>
</reference>
<dbReference type="PIRSF" id="PIRSF001092">
    <property type="entry name" value="Alpha-L-fucosidase"/>
    <property type="match status" value="1"/>
</dbReference>
<name>A0ABN6LI35_9BACT</name>
<dbReference type="InterPro" id="IPR017853">
    <property type="entry name" value="GH"/>
</dbReference>
<keyword evidence="6" id="KW-0326">Glycosidase</keyword>
<dbReference type="PRINTS" id="PR00741">
    <property type="entry name" value="GLHYDRLASE29"/>
</dbReference>
<comment type="similarity">
    <text evidence="2">Belongs to the glycosyl hydrolase 29 family.</text>
</comment>
<dbReference type="InterPro" id="IPR000933">
    <property type="entry name" value="Glyco_hydro_29"/>
</dbReference>
<evidence type="ECO:0000256" key="2">
    <source>
        <dbReference type="ARBA" id="ARBA00007951"/>
    </source>
</evidence>
<dbReference type="SMART" id="SM00812">
    <property type="entry name" value="Alpha_L_fucos"/>
    <property type="match status" value="1"/>
</dbReference>
<feature type="signal peptide" evidence="7">
    <location>
        <begin position="1"/>
        <end position="19"/>
    </location>
</feature>
<gene>
    <name evidence="9" type="ORF">PEPS_34670</name>
</gene>
<evidence type="ECO:0000313" key="9">
    <source>
        <dbReference type="EMBL" id="BDD01187.1"/>
    </source>
</evidence>
<accession>A0ABN6LI35</accession>
<dbReference type="InterPro" id="IPR057739">
    <property type="entry name" value="Glyco_hydro_29_N"/>
</dbReference>
<dbReference type="Pfam" id="PF01120">
    <property type="entry name" value="Alpha_L_fucos"/>
    <property type="match status" value="1"/>
</dbReference>
<keyword evidence="4 7" id="KW-0732">Signal</keyword>
<feature type="chain" id="PRO_5045232963" description="alpha-L-fucosidase" evidence="7">
    <location>
        <begin position="20"/>
        <end position="483"/>
    </location>
</feature>
<evidence type="ECO:0000256" key="7">
    <source>
        <dbReference type="SAM" id="SignalP"/>
    </source>
</evidence>
<dbReference type="PANTHER" id="PTHR10030">
    <property type="entry name" value="ALPHA-L-FUCOSIDASE"/>
    <property type="match status" value="1"/>
</dbReference>
<feature type="domain" description="Glycoside hydrolase family 29 N-terminal" evidence="8">
    <location>
        <begin position="19"/>
        <end position="366"/>
    </location>
</feature>
<dbReference type="PANTHER" id="PTHR10030:SF37">
    <property type="entry name" value="ALPHA-L-FUCOSIDASE-RELATED"/>
    <property type="match status" value="1"/>
</dbReference>
<dbReference type="SUPFAM" id="SSF51445">
    <property type="entry name" value="(Trans)glycosidases"/>
    <property type="match status" value="1"/>
</dbReference>
<sequence>MKKLLIFIVALLSAFGAQAQWKGKEFVLDPDPLVQQKLKDWSDLKLGFFVHWGAYSVDGMCESWPIVSEDVDWLTPHKNLKEFRKYYFDLPKKFNPVKFNPEQWADLAEDMGAKYFVFTTKHHDGFTMWDSQLTDYKITNPAYPCSKLPKADVTKYLFDAMRKKGMMIGAYISKPDWHHPYYWSPSFESAGRNVNYKVERHPDWWGKFTDFWLGQIDELMSNYGKVDILWLDGAWANKDNQGQDMRMDEVANICRSKQPGIMIVDRWVGGKYENYRTPEQWIPSESQDKIYWESNMTVNCCFSYRFEDSPETNVKSGRELIHKFVDVVAKGGNLLLNLGASPQGWFNPEEVKSVKNMGQWLHKNGQAIYATRAIAPYAESNIRYTRSKDGQKVYAIALLAENEHPSKVMLPGCLASKNAKLFDVATGKRLSFSRQGNATLVNVPRKKGTDNYAIAIEINGIEKMAGKSYGKSQHAKDAENRNL</sequence>
<dbReference type="Gene3D" id="3.20.20.80">
    <property type="entry name" value="Glycosidases"/>
    <property type="match status" value="1"/>
</dbReference>
<evidence type="ECO:0000256" key="4">
    <source>
        <dbReference type="ARBA" id="ARBA00022729"/>
    </source>
</evidence>
<evidence type="ECO:0000259" key="8">
    <source>
        <dbReference type="Pfam" id="PF01120"/>
    </source>
</evidence>